<dbReference type="EMBL" id="CP043506">
    <property type="protein sequence ID" value="QEO16873.1"/>
    <property type="molecule type" value="Genomic_DNA"/>
</dbReference>
<evidence type="ECO:0000313" key="7">
    <source>
        <dbReference type="EMBL" id="QEO16873.1"/>
    </source>
</evidence>
<feature type="signal peptide" evidence="6">
    <location>
        <begin position="1"/>
        <end position="24"/>
    </location>
</feature>
<dbReference type="Gene3D" id="1.20.120.1490">
    <property type="match status" value="1"/>
</dbReference>
<dbReference type="GO" id="GO:0030288">
    <property type="term" value="C:outer membrane-bounded periplasmic space"/>
    <property type="evidence" value="ECO:0007669"/>
    <property type="project" value="TreeGrafter"/>
</dbReference>
<gene>
    <name evidence="7" type="ORF">FLP30_03165</name>
</gene>
<dbReference type="RefSeq" id="WP_149278553.1">
    <property type="nucleotide sequence ID" value="NZ_CP043506.1"/>
</dbReference>
<dbReference type="OrthoDB" id="7226257at2"/>
<keyword evidence="3 6" id="KW-0732">Signal</keyword>
<evidence type="ECO:0000256" key="1">
    <source>
        <dbReference type="ARBA" id="ARBA00004418"/>
    </source>
</evidence>
<dbReference type="KEGG" id="acek:FLP30_03165"/>
<dbReference type="CDD" id="cd09916">
    <property type="entry name" value="CpxP_like"/>
    <property type="match status" value="1"/>
</dbReference>
<protein>
    <submittedName>
        <fullName evidence="7">Periplasmic heavy metal sensor</fullName>
    </submittedName>
</protein>
<evidence type="ECO:0000313" key="8">
    <source>
        <dbReference type="Proteomes" id="UP000324536"/>
    </source>
</evidence>
<organism evidence="7 8">
    <name type="scientific">Acetobacter vaccinii</name>
    <dbReference type="NCBI Taxonomy" id="2592655"/>
    <lineage>
        <taxon>Bacteria</taxon>
        <taxon>Pseudomonadati</taxon>
        <taxon>Pseudomonadota</taxon>
        <taxon>Alphaproteobacteria</taxon>
        <taxon>Acetobacterales</taxon>
        <taxon>Acetobacteraceae</taxon>
        <taxon>Acetobacter</taxon>
    </lineage>
</organism>
<dbReference type="Pfam" id="PF07813">
    <property type="entry name" value="LTXXQ"/>
    <property type="match status" value="1"/>
</dbReference>
<evidence type="ECO:0000256" key="6">
    <source>
        <dbReference type="SAM" id="SignalP"/>
    </source>
</evidence>
<comment type="similarity">
    <text evidence="2">Belongs to the CpxP/Spy family.</text>
</comment>
<dbReference type="AlphaFoldDB" id="A0A5C1YLL4"/>
<evidence type="ECO:0000256" key="3">
    <source>
        <dbReference type="ARBA" id="ARBA00022729"/>
    </source>
</evidence>
<keyword evidence="8" id="KW-1185">Reference proteome</keyword>
<evidence type="ECO:0000256" key="5">
    <source>
        <dbReference type="SAM" id="MobiDB-lite"/>
    </source>
</evidence>
<feature type="chain" id="PRO_5023081960" evidence="6">
    <location>
        <begin position="25"/>
        <end position="168"/>
    </location>
</feature>
<feature type="region of interest" description="Disordered" evidence="5">
    <location>
        <begin position="23"/>
        <end position="52"/>
    </location>
</feature>
<dbReference type="Proteomes" id="UP000324536">
    <property type="component" value="Chromosome"/>
</dbReference>
<feature type="compositionally biased region" description="Pro residues" evidence="5">
    <location>
        <begin position="153"/>
        <end position="168"/>
    </location>
</feature>
<keyword evidence="4" id="KW-0574">Periplasm</keyword>
<dbReference type="GO" id="GO:0051082">
    <property type="term" value="F:unfolded protein binding"/>
    <property type="evidence" value="ECO:0007669"/>
    <property type="project" value="TreeGrafter"/>
</dbReference>
<name>A0A5C1YLL4_9PROT</name>
<feature type="compositionally biased region" description="Basic and acidic residues" evidence="5">
    <location>
        <begin position="142"/>
        <end position="152"/>
    </location>
</feature>
<dbReference type="PANTHER" id="PTHR38102:SF1">
    <property type="entry name" value="PERIPLASMIC CHAPERONE SPY"/>
    <property type="match status" value="1"/>
</dbReference>
<evidence type="ECO:0000256" key="4">
    <source>
        <dbReference type="ARBA" id="ARBA00022764"/>
    </source>
</evidence>
<dbReference type="PANTHER" id="PTHR38102">
    <property type="entry name" value="PERIPLASMIC CHAPERONE SPY"/>
    <property type="match status" value="1"/>
</dbReference>
<proteinExistence type="inferred from homology"/>
<accession>A0A5C1YLL4</accession>
<dbReference type="InterPro" id="IPR012899">
    <property type="entry name" value="LTXXQ"/>
</dbReference>
<evidence type="ECO:0000256" key="2">
    <source>
        <dbReference type="ARBA" id="ARBA00008441"/>
    </source>
</evidence>
<sequence length="168" mass="17815">MKKSFLATTLMAGLAAASISLAHAADSAAPPPPPPPCGPMHHGHGPGGPGGPVLRLDGVKLTTEQKAKLKQIFTAARPENPKADMEQMHALHHQLREALTTPGPVDQAKLQDLERQISALQAQNALKRLQVEVQVHDILTKEQLKQIADRPEAPPPPPPPPPPAEAGH</sequence>
<dbReference type="InterPro" id="IPR052211">
    <property type="entry name" value="Cpx_auxiliary_protein"/>
</dbReference>
<feature type="region of interest" description="Disordered" evidence="5">
    <location>
        <begin position="142"/>
        <end position="168"/>
    </location>
</feature>
<feature type="compositionally biased region" description="Pro residues" evidence="5">
    <location>
        <begin position="29"/>
        <end position="38"/>
    </location>
</feature>
<reference evidence="7 8" key="1">
    <citation type="submission" date="2019-09" db="EMBL/GenBank/DDBJ databases">
        <title>Genome sequencing of strain KACC 21233.</title>
        <authorList>
            <person name="Heo J."/>
            <person name="Kim S.-J."/>
            <person name="Kim J.-S."/>
            <person name="Hong S.-B."/>
            <person name="Kwon S.-W."/>
        </authorList>
    </citation>
    <scope>NUCLEOTIDE SEQUENCE [LARGE SCALE GENOMIC DNA]</scope>
    <source>
        <strain evidence="7 8">KACC 21233</strain>
    </source>
</reference>
<comment type="subcellular location">
    <subcellularLocation>
        <location evidence="1">Periplasm</location>
    </subcellularLocation>
</comment>